<comment type="caution">
    <text evidence="2">The sequence shown here is derived from an EMBL/GenBank/DDBJ whole genome shotgun (WGS) entry which is preliminary data.</text>
</comment>
<sequence>MKKIGFAAIAILVFSSWCFGLQTVDGMLEDALVLNRHDLSSPNLAQLIETERCTVGNSFNAENVISSKDFKINNSNLRLYAALPLDSHPMVKKSAIFVSADKNSSIFCAKPDVKSIDINTDASIIKLGYGARVSDYLDLGIGINQSSVKIEDNRTLGYSYGIRFLPFKAFSIEYSDEKISANNLTNINYGEELLGSQSGGGSKDNSIDKTEIAATFKPGSKLAFRGFLGRNKNGESVKVDANSERYFYLRVDRTAYYGGVGVEIIQEKFSYGLDLIGSETNISSDGGLFALFPSDLMAGDALIDKTGDVAAKMKVGGFRISMKNSESNRLRINGALSCLKVLFDGDAKIWDSLFFGMARRLDAQYVIPVESADVLVGSLAARFIINKNYEINYSVQQMVPISVVQRAQGNGPSEETPSSASGGNIQTFAVACYF</sequence>
<evidence type="ECO:0000313" key="3">
    <source>
        <dbReference type="Proteomes" id="UP000488506"/>
    </source>
</evidence>
<organism evidence="2 3">
    <name type="scientific">Candidatus Saganbacteria bacterium</name>
    <dbReference type="NCBI Taxonomy" id="2575572"/>
    <lineage>
        <taxon>Bacteria</taxon>
        <taxon>Bacillati</taxon>
        <taxon>Saganbacteria</taxon>
    </lineage>
</organism>
<proteinExistence type="predicted"/>
<reference evidence="2 3" key="1">
    <citation type="submission" date="2019-12" db="EMBL/GenBank/DDBJ databases">
        <authorList>
            <person name="Wolfe R."/>
            <person name="Danczak R."/>
            <person name="Wilkins M."/>
        </authorList>
    </citation>
    <scope>NUCLEOTIDE SEQUENCE [LARGE SCALE GENOMIC DNA]</scope>
    <source>
        <strain evidence="2">X2_MaxBin.013</strain>
    </source>
</reference>
<gene>
    <name evidence="2" type="ORF">FD145_1529</name>
</gene>
<accession>A0A833KZN0</accession>
<protein>
    <recommendedName>
        <fullName evidence="4">DUF5723 domain-containing protein</fullName>
    </recommendedName>
</protein>
<name>A0A833KZN0_UNCSA</name>
<dbReference type="Proteomes" id="UP000488506">
    <property type="component" value="Unassembled WGS sequence"/>
</dbReference>
<dbReference type="AlphaFoldDB" id="A0A833KZN0"/>
<feature type="signal peptide" evidence="1">
    <location>
        <begin position="1"/>
        <end position="20"/>
    </location>
</feature>
<evidence type="ECO:0000313" key="2">
    <source>
        <dbReference type="EMBL" id="KAF0132872.1"/>
    </source>
</evidence>
<keyword evidence="1" id="KW-0732">Signal</keyword>
<dbReference type="EMBL" id="WPAF01000040">
    <property type="protein sequence ID" value="KAF0132872.1"/>
    <property type="molecule type" value="Genomic_DNA"/>
</dbReference>
<evidence type="ECO:0008006" key="4">
    <source>
        <dbReference type="Google" id="ProtNLM"/>
    </source>
</evidence>
<feature type="chain" id="PRO_5033057970" description="DUF5723 domain-containing protein" evidence="1">
    <location>
        <begin position="21"/>
        <end position="434"/>
    </location>
</feature>
<evidence type="ECO:0000256" key="1">
    <source>
        <dbReference type="SAM" id="SignalP"/>
    </source>
</evidence>